<evidence type="ECO:0000313" key="1">
    <source>
        <dbReference type="EMBL" id="CAC5385472.1"/>
    </source>
</evidence>
<protein>
    <submittedName>
        <fullName evidence="1">Uncharacterized protein</fullName>
    </submittedName>
</protein>
<reference evidence="1 2" key="1">
    <citation type="submission" date="2020-06" db="EMBL/GenBank/DDBJ databases">
        <authorList>
            <person name="Li R."/>
            <person name="Bekaert M."/>
        </authorList>
    </citation>
    <scope>NUCLEOTIDE SEQUENCE [LARGE SCALE GENOMIC DNA]</scope>
    <source>
        <strain evidence="2">wild</strain>
    </source>
</reference>
<sequence>MRDQEQEKLRLHTDDINRKEQETFMEHETDGEIHNDNSTQSEWTRKLLRKGGMPLFPAGRREWDQEEVVTLITIPAVEELLLKYHFLTLPATKTPTGNEENTMAIKSRFYLYKAIAHIIKSDKEDISTLQTLKMLETAVNERDDSTDCVCKKESML</sequence>
<evidence type="ECO:0000313" key="2">
    <source>
        <dbReference type="Proteomes" id="UP000507470"/>
    </source>
</evidence>
<accession>A0A6J8BPA3</accession>
<organism evidence="1 2">
    <name type="scientific">Mytilus coruscus</name>
    <name type="common">Sea mussel</name>
    <dbReference type="NCBI Taxonomy" id="42192"/>
    <lineage>
        <taxon>Eukaryota</taxon>
        <taxon>Metazoa</taxon>
        <taxon>Spiralia</taxon>
        <taxon>Lophotrochozoa</taxon>
        <taxon>Mollusca</taxon>
        <taxon>Bivalvia</taxon>
        <taxon>Autobranchia</taxon>
        <taxon>Pteriomorphia</taxon>
        <taxon>Mytilida</taxon>
        <taxon>Mytiloidea</taxon>
        <taxon>Mytilidae</taxon>
        <taxon>Mytilinae</taxon>
        <taxon>Mytilus</taxon>
    </lineage>
</organism>
<dbReference type="AlphaFoldDB" id="A0A6J8BPA3"/>
<dbReference type="Proteomes" id="UP000507470">
    <property type="component" value="Unassembled WGS sequence"/>
</dbReference>
<gene>
    <name evidence="1" type="ORF">MCOR_21017</name>
</gene>
<name>A0A6J8BPA3_MYTCO</name>
<keyword evidence="2" id="KW-1185">Reference proteome</keyword>
<dbReference type="EMBL" id="CACVKT020003719">
    <property type="protein sequence ID" value="CAC5385472.1"/>
    <property type="molecule type" value="Genomic_DNA"/>
</dbReference>
<proteinExistence type="predicted"/>
<dbReference type="OrthoDB" id="6134407at2759"/>